<dbReference type="GeneID" id="3289469"/>
<name>Q77Y89_HHV7R</name>
<dbReference type="SMR" id="Q77Y89"/>
<gene>
    <name evidence="2" type="primary">U10</name>
</gene>
<dbReference type="DNASU" id="3289469"/>
<comment type="similarity">
    <text evidence="1">Belongs to the herpesviridae U10 family.</text>
</comment>
<dbReference type="Pfam" id="PF04489">
    <property type="entry name" value="DUF570"/>
    <property type="match status" value="1"/>
</dbReference>
<dbReference type="KEGG" id="vg:3289469"/>
<dbReference type="Proteomes" id="UP000098510">
    <property type="component" value="Segment"/>
</dbReference>
<organism evidence="2 3">
    <name type="scientific">Human herpesvirus 7 (strain RK)</name>
    <name type="common">HHV-7</name>
    <name type="synonym">Human T lymphotropic virus</name>
    <dbReference type="NCBI Taxonomy" id="262398"/>
    <lineage>
        <taxon>Viruses</taxon>
        <taxon>Duplodnaviria</taxon>
        <taxon>Heunggongvirae</taxon>
        <taxon>Peploviricota</taxon>
        <taxon>Herviviricetes</taxon>
        <taxon>Herpesvirales</taxon>
        <taxon>Orthoherpesviridae</taxon>
        <taxon>Betaherpesvirinae</taxon>
        <taxon>Roseolovirus</taxon>
        <taxon>Roseolovirus humanbeta7</taxon>
        <taxon>Human betaherpesvirus 7</taxon>
    </lineage>
</organism>
<proteinExistence type="inferred from homology"/>
<dbReference type="OrthoDB" id="2359at10239"/>
<organismHost>
    <name type="scientific">Homo sapiens</name>
    <name type="common">Human</name>
    <dbReference type="NCBI Taxonomy" id="9606"/>
</organismHost>
<dbReference type="RefSeq" id="YP_073751.1">
    <property type="nucleotide sequence ID" value="NC_001716.2"/>
</dbReference>
<dbReference type="EMBL" id="AF037218">
    <property type="protein sequence ID" value="AAC40725.1"/>
    <property type="molecule type" value="Genomic_DNA"/>
</dbReference>
<evidence type="ECO:0000313" key="2">
    <source>
        <dbReference type="EMBL" id="AAC40725.1"/>
    </source>
</evidence>
<keyword evidence="3" id="KW-1185">Reference proteome</keyword>
<evidence type="ECO:0000256" key="1">
    <source>
        <dbReference type="ARBA" id="ARBA00009338"/>
    </source>
</evidence>
<accession>Q77Y89</accession>
<sequence length="451" mass="51673">MAIAESGAFEINVNLGKSIASIQKNPIIYMRRHLSFYVELLKFIIHQYEQCFLPPKGTILYHNGLIELNTLIIDLNQQITSKQQIYSWTSITLPKIFSTKELYFIVASPESENITLNPAVTKGGWLSGSFSFPLSLSCAYALTGVSSTIYMLPFIPYKFPMTYVDFSTLRTYEVTSEYGSIQIIKQRNFLFLGIIRDLSWKSQRDNKNFILKAMFVGNWLGIQIPEAFALRLFNNTRFSIQDFEFSINIQNINLTRDNKILGSLSTVSCDQMPPNLSPENLPNYLVIQFELVSTLANPDHLLFSCNPKLFFTGDILNSAINLQHSPNHYELTVYAPHNLHFYPSCFHIVTLPIQFSSRNDRQMLVSSYPNEGYFEVQMCPWVQNSPLQIVIKSFSKNLVLPQGTPIAILLYMEKMTTGKNSLRDQELKINKDITRIGNVNLPKENFLHYNS</sequence>
<evidence type="ECO:0000313" key="3">
    <source>
        <dbReference type="Proteomes" id="UP000098510"/>
    </source>
</evidence>
<protein>
    <submittedName>
        <fullName evidence="2">U10</fullName>
    </submittedName>
</protein>
<reference evidence="2 3" key="1">
    <citation type="journal article" date="1998" name="Virology">
        <title>The DNA sequence of the RK strain of human herpesvirus 7.</title>
        <authorList>
            <person name="Megaw A.G."/>
            <person name="Rapaport D."/>
            <person name="Avidor B."/>
            <person name="Frenkel N."/>
            <person name="Davison A.J."/>
        </authorList>
    </citation>
    <scope>NUCLEOTIDE SEQUENCE [LARGE SCALE GENOMIC DNA]</scope>
    <source>
        <strain evidence="2 3">RK</strain>
    </source>
</reference>
<dbReference type="InterPro" id="IPR007578">
    <property type="entry name" value="Herpes_U10"/>
</dbReference>